<protein>
    <recommendedName>
        <fullName evidence="10">E3 ubiquitin-protein ligase Hakai</fullName>
        <ecNumber evidence="3">2.3.2.27</ecNumber>
    </recommendedName>
</protein>
<evidence type="ECO:0000256" key="7">
    <source>
        <dbReference type="ARBA" id="ARBA00022786"/>
    </source>
</evidence>
<evidence type="ECO:0000313" key="13">
    <source>
        <dbReference type="EMBL" id="VFV22208.1"/>
    </source>
</evidence>
<feature type="non-terminal residue" evidence="13">
    <location>
        <position position="1"/>
    </location>
</feature>
<keyword evidence="7" id="KW-0833">Ubl conjugation pathway</keyword>
<evidence type="ECO:0000256" key="8">
    <source>
        <dbReference type="ARBA" id="ARBA00022833"/>
    </source>
</evidence>
<keyword evidence="8" id="KW-0862">Zinc</keyword>
<comment type="similarity">
    <text evidence="9">Belongs to the Hakai family.</text>
</comment>
<evidence type="ECO:0000256" key="11">
    <source>
        <dbReference type="PROSITE-ProRule" id="PRU00042"/>
    </source>
</evidence>
<dbReference type="PANTHER" id="PTHR13480">
    <property type="entry name" value="E3 UBIQUITIN-PROTEIN LIGASE HAKAI-RELATED"/>
    <property type="match status" value="1"/>
</dbReference>
<evidence type="ECO:0000256" key="4">
    <source>
        <dbReference type="ARBA" id="ARBA00022679"/>
    </source>
</evidence>
<evidence type="ECO:0000256" key="9">
    <source>
        <dbReference type="ARBA" id="ARBA00038499"/>
    </source>
</evidence>
<evidence type="ECO:0000259" key="12">
    <source>
        <dbReference type="PROSITE" id="PS50157"/>
    </source>
</evidence>
<name>A0A485MQI1_LYNPA</name>
<dbReference type="Proteomes" id="UP000386466">
    <property type="component" value="Unassembled WGS sequence"/>
</dbReference>
<dbReference type="Gene3D" id="6.10.140.2210">
    <property type="match status" value="1"/>
</dbReference>
<evidence type="ECO:0000256" key="2">
    <source>
        <dbReference type="ARBA" id="ARBA00004906"/>
    </source>
</evidence>
<proteinExistence type="inferred from homology"/>
<evidence type="ECO:0000256" key="3">
    <source>
        <dbReference type="ARBA" id="ARBA00012483"/>
    </source>
</evidence>
<dbReference type="GO" id="GO:0036396">
    <property type="term" value="C:RNA N6-methyladenosine methyltransferase complex"/>
    <property type="evidence" value="ECO:0007669"/>
    <property type="project" value="UniProtKB-ARBA"/>
</dbReference>
<dbReference type="GO" id="GO:0005634">
    <property type="term" value="C:nucleus"/>
    <property type="evidence" value="ECO:0007669"/>
    <property type="project" value="UniProtKB-ARBA"/>
</dbReference>
<dbReference type="Pfam" id="PF00097">
    <property type="entry name" value="zf-C3HC4"/>
    <property type="match status" value="1"/>
</dbReference>
<keyword evidence="6 11" id="KW-0863">Zinc-finger</keyword>
<dbReference type="SUPFAM" id="SSF57850">
    <property type="entry name" value="RING/U-box"/>
    <property type="match status" value="1"/>
</dbReference>
<organism evidence="13 14">
    <name type="scientific">Lynx pardinus</name>
    <name type="common">Iberian lynx</name>
    <name type="synonym">Felis pardina</name>
    <dbReference type="NCBI Taxonomy" id="191816"/>
    <lineage>
        <taxon>Eukaryota</taxon>
        <taxon>Metazoa</taxon>
        <taxon>Chordata</taxon>
        <taxon>Craniata</taxon>
        <taxon>Vertebrata</taxon>
        <taxon>Euteleostomi</taxon>
        <taxon>Mammalia</taxon>
        <taxon>Eutheria</taxon>
        <taxon>Laurasiatheria</taxon>
        <taxon>Carnivora</taxon>
        <taxon>Feliformia</taxon>
        <taxon>Felidae</taxon>
        <taxon>Felinae</taxon>
        <taxon>Lynx</taxon>
    </lineage>
</organism>
<dbReference type="PANTHER" id="PTHR13480:SF0">
    <property type="entry name" value="E3 UBIQUITIN-PROTEIN LIGASE HAKAI"/>
    <property type="match status" value="1"/>
</dbReference>
<dbReference type="PROSITE" id="PS00518">
    <property type="entry name" value="ZF_RING_1"/>
    <property type="match status" value="1"/>
</dbReference>
<dbReference type="GO" id="GO:0061630">
    <property type="term" value="F:ubiquitin protein ligase activity"/>
    <property type="evidence" value="ECO:0007669"/>
    <property type="project" value="UniProtKB-EC"/>
</dbReference>
<dbReference type="EC" id="2.3.2.27" evidence="3"/>
<dbReference type="EMBL" id="CAAGRJ010004182">
    <property type="protein sequence ID" value="VFV22208.1"/>
    <property type="molecule type" value="Genomic_DNA"/>
</dbReference>
<evidence type="ECO:0000256" key="6">
    <source>
        <dbReference type="ARBA" id="ARBA00022771"/>
    </source>
</evidence>
<accession>A0A485MQI1</accession>
<dbReference type="GO" id="GO:0005737">
    <property type="term" value="C:cytoplasm"/>
    <property type="evidence" value="ECO:0007669"/>
    <property type="project" value="UniProtKB-ARBA"/>
</dbReference>
<gene>
    <name evidence="13" type="ORF">LYPA_23C002538</name>
</gene>
<dbReference type="Pfam" id="PF18408">
    <property type="entry name" value="zf_Hakai"/>
    <property type="match status" value="1"/>
</dbReference>
<dbReference type="GO" id="GO:0008270">
    <property type="term" value="F:zinc ion binding"/>
    <property type="evidence" value="ECO:0007669"/>
    <property type="project" value="UniProtKB-KW"/>
</dbReference>
<dbReference type="Gene3D" id="3.30.40.10">
    <property type="entry name" value="Zinc/RING finger domain, C3HC4 (zinc finger)"/>
    <property type="match status" value="1"/>
</dbReference>
<comment type="catalytic activity">
    <reaction evidence="1">
        <text>S-ubiquitinyl-[E2 ubiquitin-conjugating enzyme]-L-cysteine + [acceptor protein]-L-lysine = [E2 ubiquitin-conjugating enzyme]-L-cysteine + N(6)-ubiquitinyl-[acceptor protein]-L-lysine.</text>
        <dbReference type="EC" id="2.3.2.27"/>
    </reaction>
</comment>
<dbReference type="GO" id="GO:0016567">
    <property type="term" value="P:protein ubiquitination"/>
    <property type="evidence" value="ECO:0007669"/>
    <property type="project" value="InterPro"/>
</dbReference>
<dbReference type="InterPro" id="IPR041042">
    <property type="entry name" value="Znf_Hakai"/>
</dbReference>
<keyword evidence="5" id="KW-0479">Metal-binding</keyword>
<dbReference type="GO" id="GO:0030155">
    <property type="term" value="P:regulation of cell adhesion"/>
    <property type="evidence" value="ECO:0007669"/>
    <property type="project" value="TreeGrafter"/>
</dbReference>
<dbReference type="AlphaFoldDB" id="A0A485MQI1"/>
<dbReference type="InterPro" id="IPR018957">
    <property type="entry name" value="Znf_C3HC4_RING-type"/>
</dbReference>
<evidence type="ECO:0000256" key="10">
    <source>
        <dbReference type="ARBA" id="ARBA00041081"/>
    </source>
</evidence>
<dbReference type="PROSITE" id="PS50157">
    <property type="entry name" value="ZINC_FINGER_C2H2_2"/>
    <property type="match status" value="1"/>
</dbReference>
<evidence type="ECO:0000313" key="14">
    <source>
        <dbReference type="Proteomes" id="UP000386466"/>
    </source>
</evidence>
<evidence type="ECO:0000256" key="1">
    <source>
        <dbReference type="ARBA" id="ARBA00000900"/>
    </source>
</evidence>
<dbReference type="InterPro" id="IPR017907">
    <property type="entry name" value="Znf_RING_CS"/>
</dbReference>
<evidence type="ECO:0000256" key="5">
    <source>
        <dbReference type="ARBA" id="ARBA00022723"/>
    </source>
</evidence>
<keyword evidence="4" id="KW-0808">Transferase</keyword>
<dbReference type="InterPro" id="IPR040383">
    <property type="entry name" value="HAKAI/CBLL2"/>
</dbReference>
<sequence>LASQIMEYTRGVHHSKEEWYGSKGGKLFGNEQRSNEDILGDFPINILGEKDDTLVHFCDKSKLLIKIYGPLIPCKHAFCYACAILHGKQGDKMCPGCSNLVKRIEEHTQSYLFMCSTVQGCKRTYLSQRDLEAHINHRLMRAEKPAARA</sequence>
<keyword evidence="14" id="KW-1185">Reference proteome</keyword>
<dbReference type="InterPro" id="IPR013087">
    <property type="entry name" value="Znf_C2H2_type"/>
</dbReference>
<dbReference type="InterPro" id="IPR013083">
    <property type="entry name" value="Znf_RING/FYVE/PHD"/>
</dbReference>
<comment type="pathway">
    <text evidence="2">Protein modification; protein ubiquitination.</text>
</comment>
<reference evidence="13 14" key="1">
    <citation type="submission" date="2019-01" db="EMBL/GenBank/DDBJ databases">
        <authorList>
            <person name="Alioto T."/>
            <person name="Alioto T."/>
        </authorList>
    </citation>
    <scope>NUCLEOTIDE SEQUENCE [LARGE SCALE GENOMIC DNA]</scope>
</reference>
<dbReference type="FunFam" id="6.10.140.2210:FF:000001">
    <property type="entry name" value="Putative e3 ubiquitin-protein ligase hakai"/>
    <property type="match status" value="1"/>
</dbReference>
<feature type="domain" description="C2H2-type" evidence="12">
    <location>
        <begin position="113"/>
        <end position="145"/>
    </location>
</feature>